<dbReference type="InterPro" id="IPR051310">
    <property type="entry name" value="MCP_chemotaxis"/>
</dbReference>
<dbReference type="CDD" id="cd06225">
    <property type="entry name" value="HAMP"/>
    <property type="match status" value="1"/>
</dbReference>
<keyword evidence="5" id="KW-0472">Membrane</keyword>
<dbReference type="GO" id="GO:0006935">
    <property type="term" value="P:chemotaxis"/>
    <property type="evidence" value="ECO:0007669"/>
    <property type="project" value="UniProtKB-KW"/>
</dbReference>
<dbReference type="AlphaFoldDB" id="A0A974BGE4"/>
<dbReference type="PANTHER" id="PTHR43531:SF11">
    <property type="entry name" value="METHYL-ACCEPTING CHEMOTAXIS PROTEIN 3"/>
    <property type="match status" value="1"/>
</dbReference>
<dbReference type="CDD" id="cd11386">
    <property type="entry name" value="MCP_signal"/>
    <property type="match status" value="1"/>
</dbReference>
<dbReference type="Proteomes" id="UP000611629">
    <property type="component" value="Unassembled WGS sequence"/>
</dbReference>
<keyword evidence="4" id="KW-0175">Coiled coil</keyword>
<dbReference type="GO" id="GO:0007165">
    <property type="term" value="P:signal transduction"/>
    <property type="evidence" value="ECO:0007669"/>
    <property type="project" value="UniProtKB-KW"/>
</dbReference>
<dbReference type="PANTHER" id="PTHR43531">
    <property type="entry name" value="PROTEIN ICFG"/>
    <property type="match status" value="1"/>
</dbReference>
<dbReference type="PROSITE" id="PS50885">
    <property type="entry name" value="HAMP"/>
    <property type="match status" value="1"/>
</dbReference>
<feature type="transmembrane region" description="Helical" evidence="5">
    <location>
        <begin position="53"/>
        <end position="71"/>
    </location>
</feature>
<sequence>MKDLGINKMSKSIKKKLHIDIISFVIFTIILVSALSAYIGFRYANNTLNTVEIMAAVSIAVILIIFSYVLVHSLCSRIISPLNKFTKRLDDLAKGDMRTDVEIIDKEDEIGLLSKAVNNIVQELNSMVNDMLYNLSGVDDGDFTRYTERGYPGDFEKIGIRIQRINLRLNRLIGRFFNSAKQVATGADQVAENTQDLSQGATEQASSIEELAATINELSEQINQNAKNAETARNSSLETSIEVEGGKEHMDNMVHAMNEIKNASIEISKIIKTIDDIAFQTNILALNAAVEAARAGSAGKGFAVVAEEVRNLASKSAEAAKNTTELIERSLFAVEKGADIAYKTEESLNGIVDKVKITVELVEQISKASAQQALGASQVLIGVEQISSVIQTNSKNSEDNAAACEELSSLAQELKGFVEDVKLREVEVYNIDDAID</sequence>
<accession>A0A974BGE4</accession>
<feature type="coiled-coil region" evidence="4">
    <location>
        <begin position="201"/>
        <end position="235"/>
    </location>
</feature>
<gene>
    <name evidence="8" type="ORF">HZF24_00655</name>
</gene>
<feature type="domain" description="Methyl-accepting transducer" evidence="6">
    <location>
        <begin position="179"/>
        <end position="408"/>
    </location>
</feature>
<dbReference type="GO" id="GO:0005886">
    <property type="term" value="C:plasma membrane"/>
    <property type="evidence" value="ECO:0007669"/>
    <property type="project" value="TreeGrafter"/>
</dbReference>
<dbReference type="Gene3D" id="1.10.287.950">
    <property type="entry name" value="Methyl-accepting chemotaxis protein"/>
    <property type="match status" value="1"/>
</dbReference>
<proteinExistence type="inferred from homology"/>
<reference evidence="8" key="1">
    <citation type="submission" date="2020-07" db="EMBL/GenBank/DDBJ databases">
        <title>Genomic analysis of a strain of Sedimentibacter Hydroxybenzoicus DSM7310.</title>
        <authorList>
            <person name="Ma S."/>
        </authorList>
    </citation>
    <scope>NUCLEOTIDE SEQUENCE</scope>
    <source>
        <strain evidence="8">DSM 7310</strain>
    </source>
</reference>
<keyword evidence="1" id="KW-0145">Chemotaxis</keyword>
<evidence type="ECO:0000256" key="1">
    <source>
        <dbReference type="ARBA" id="ARBA00022500"/>
    </source>
</evidence>
<dbReference type="EMBL" id="JACBNQ010000001">
    <property type="protein sequence ID" value="NYB72644.1"/>
    <property type="molecule type" value="Genomic_DNA"/>
</dbReference>
<comment type="similarity">
    <text evidence="2">Belongs to the methyl-accepting chemotaxis (MCP) protein family.</text>
</comment>
<keyword evidence="3" id="KW-0807">Transducer</keyword>
<dbReference type="SUPFAM" id="SSF58104">
    <property type="entry name" value="Methyl-accepting chemotaxis protein (MCP) signaling domain"/>
    <property type="match status" value="1"/>
</dbReference>
<comment type="caution">
    <text evidence="8">The sequence shown here is derived from an EMBL/GenBank/DDBJ whole genome shotgun (WGS) entry which is preliminary data.</text>
</comment>
<dbReference type="PROSITE" id="PS50111">
    <property type="entry name" value="CHEMOTAXIS_TRANSDUC_2"/>
    <property type="match status" value="1"/>
</dbReference>
<evidence type="ECO:0000259" key="7">
    <source>
        <dbReference type="PROSITE" id="PS50885"/>
    </source>
</evidence>
<dbReference type="InterPro" id="IPR003660">
    <property type="entry name" value="HAMP_dom"/>
</dbReference>
<dbReference type="Pfam" id="PF00672">
    <property type="entry name" value="HAMP"/>
    <property type="match status" value="1"/>
</dbReference>
<dbReference type="SMART" id="SM00304">
    <property type="entry name" value="HAMP"/>
    <property type="match status" value="2"/>
</dbReference>
<dbReference type="Pfam" id="PF00015">
    <property type="entry name" value="MCPsignal"/>
    <property type="match status" value="1"/>
</dbReference>
<keyword evidence="5" id="KW-1133">Transmembrane helix</keyword>
<feature type="transmembrane region" description="Helical" evidence="5">
    <location>
        <begin position="21"/>
        <end position="41"/>
    </location>
</feature>
<evidence type="ECO:0000313" key="8">
    <source>
        <dbReference type="EMBL" id="NYB72644.1"/>
    </source>
</evidence>
<dbReference type="SMART" id="SM00283">
    <property type="entry name" value="MA"/>
    <property type="match status" value="1"/>
</dbReference>
<evidence type="ECO:0000256" key="4">
    <source>
        <dbReference type="SAM" id="Coils"/>
    </source>
</evidence>
<dbReference type="GO" id="GO:0004888">
    <property type="term" value="F:transmembrane signaling receptor activity"/>
    <property type="evidence" value="ECO:0007669"/>
    <property type="project" value="TreeGrafter"/>
</dbReference>
<dbReference type="InterPro" id="IPR004089">
    <property type="entry name" value="MCPsignal_dom"/>
</dbReference>
<organism evidence="8 9">
    <name type="scientific">Sedimentibacter hydroxybenzoicus DSM 7310</name>
    <dbReference type="NCBI Taxonomy" id="1123245"/>
    <lineage>
        <taxon>Bacteria</taxon>
        <taxon>Bacillati</taxon>
        <taxon>Bacillota</taxon>
        <taxon>Tissierellia</taxon>
        <taxon>Sedimentibacter</taxon>
    </lineage>
</organism>
<protein>
    <submittedName>
        <fullName evidence="8">Methyl-accepting chemotaxis protein</fullName>
    </submittedName>
</protein>
<evidence type="ECO:0000256" key="5">
    <source>
        <dbReference type="SAM" id="Phobius"/>
    </source>
</evidence>
<evidence type="ECO:0000313" key="9">
    <source>
        <dbReference type="Proteomes" id="UP000611629"/>
    </source>
</evidence>
<evidence type="ECO:0000256" key="3">
    <source>
        <dbReference type="PROSITE-ProRule" id="PRU00284"/>
    </source>
</evidence>
<name>A0A974BGE4_SEDHY</name>
<evidence type="ECO:0000256" key="2">
    <source>
        <dbReference type="ARBA" id="ARBA00029447"/>
    </source>
</evidence>
<dbReference type="RefSeq" id="WP_179236329.1">
    <property type="nucleotide sequence ID" value="NZ_JACBNQ010000001.1"/>
</dbReference>
<evidence type="ECO:0000259" key="6">
    <source>
        <dbReference type="PROSITE" id="PS50111"/>
    </source>
</evidence>
<feature type="domain" description="HAMP" evidence="7">
    <location>
        <begin position="76"/>
        <end position="129"/>
    </location>
</feature>
<dbReference type="Gene3D" id="6.10.340.10">
    <property type="match status" value="1"/>
</dbReference>
<keyword evidence="5" id="KW-0812">Transmembrane</keyword>
<keyword evidence="9" id="KW-1185">Reference proteome</keyword>